<dbReference type="Proteomes" id="UP000887567">
    <property type="component" value="Unplaced"/>
</dbReference>
<sequence>MQFPRRTVVIFSHLNRVFKGRRVILAESVAGFSSINHSNMSNKTLPSWKQPEGHGELKIFNSLTREKNVFVPQQGRRVTWYGCGPTVYDASHMGHARSYITFDILRRILQSYFNYDVFYVMNITDIDDKIINRARRNHLLEKYKEKQN</sequence>
<reference evidence="5" key="1">
    <citation type="submission" date="2022-11" db="UniProtKB">
        <authorList>
            <consortium name="EnsemblMetazoa"/>
        </authorList>
    </citation>
    <scope>IDENTIFICATION</scope>
</reference>
<dbReference type="RefSeq" id="XP_020894710.1">
    <property type="nucleotide sequence ID" value="XM_021039051.1"/>
</dbReference>
<evidence type="ECO:0000259" key="4">
    <source>
        <dbReference type="Pfam" id="PF01406"/>
    </source>
</evidence>
<dbReference type="GO" id="GO:0006423">
    <property type="term" value="P:cysteinyl-tRNA aminoacylation"/>
    <property type="evidence" value="ECO:0007669"/>
    <property type="project" value="TreeGrafter"/>
</dbReference>
<organism evidence="5 6">
    <name type="scientific">Exaiptasia diaphana</name>
    <name type="common">Tropical sea anemone</name>
    <name type="synonym">Aiptasia pulchella</name>
    <dbReference type="NCBI Taxonomy" id="2652724"/>
    <lineage>
        <taxon>Eukaryota</taxon>
        <taxon>Metazoa</taxon>
        <taxon>Cnidaria</taxon>
        <taxon>Anthozoa</taxon>
        <taxon>Hexacorallia</taxon>
        <taxon>Actiniaria</taxon>
        <taxon>Aiptasiidae</taxon>
        <taxon>Exaiptasia</taxon>
    </lineage>
</organism>
<dbReference type="GO" id="GO:0005524">
    <property type="term" value="F:ATP binding"/>
    <property type="evidence" value="ECO:0007669"/>
    <property type="project" value="UniProtKB-KW"/>
</dbReference>
<protein>
    <recommendedName>
        <fullName evidence="4">tRNA synthetases class I catalytic domain-containing protein</fullName>
    </recommendedName>
</protein>
<evidence type="ECO:0000256" key="3">
    <source>
        <dbReference type="ARBA" id="ARBA00022840"/>
    </source>
</evidence>
<dbReference type="PANTHER" id="PTHR10890">
    <property type="entry name" value="CYSTEINYL-TRNA SYNTHETASE"/>
    <property type="match status" value="1"/>
</dbReference>
<dbReference type="InterPro" id="IPR024909">
    <property type="entry name" value="Cys-tRNA/MSH_ligase"/>
</dbReference>
<dbReference type="Pfam" id="PF01406">
    <property type="entry name" value="tRNA-synt_1e"/>
    <property type="match status" value="1"/>
</dbReference>
<name>A0A913WVH7_EXADI</name>
<dbReference type="KEGG" id="epa:110233732"/>
<keyword evidence="3" id="KW-0067">ATP-binding</keyword>
<evidence type="ECO:0000256" key="2">
    <source>
        <dbReference type="ARBA" id="ARBA00022741"/>
    </source>
</evidence>
<evidence type="ECO:0000256" key="1">
    <source>
        <dbReference type="ARBA" id="ARBA00022598"/>
    </source>
</evidence>
<dbReference type="SUPFAM" id="SSF52374">
    <property type="entry name" value="Nucleotidylyl transferase"/>
    <property type="match status" value="1"/>
</dbReference>
<dbReference type="InterPro" id="IPR014729">
    <property type="entry name" value="Rossmann-like_a/b/a_fold"/>
</dbReference>
<feature type="domain" description="tRNA synthetases class I catalytic" evidence="4">
    <location>
        <begin position="70"/>
        <end position="139"/>
    </location>
</feature>
<keyword evidence="1" id="KW-0436">Ligase</keyword>
<dbReference type="Gene3D" id="3.40.50.620">
    <property type="entry name" value="HUPs"/>
    <property type="match status" value="1"/>
</dbReference>
<accession>A0A913WVH7</accession>
<keyword evidence="6" id="KW-1185">Reference proteome</keyword>
<dbReference type="OrthoDB" id="6018044at2759"/>
<dbReference type="InterPro" id="IPR032678">
    <property type="entry name" value="tRNA-synt_1_cat_dom"/>
</dbReference>
<evidence type="ECO:0000313" key="5">
    <source>
        <dbReference type="EnsemblMetazoa" id="XP_020894710.1"/>
    </source>
</evidence>
<dbReference type="AlphaFoldDB" id="A0A913WVH7"/>
<dbReference type="GO" id="GO:0004817">
    <property type="term" value="F:cysteine-tRNA ligase activity"/>
    <property type="evidence" value="ECO:0007669"/>
    <property type="project" value="TreeGrafter"/>
</dbReference>
<keyword evidence="2" id="KW-0547">Nucleotide-binding</keyword>
<dbReference type="EnsemblMetazoa" id="XM_021039051.1">
    <property type="protein sequence ID" value="XP_020894710.1"/>
    <property type="gene ID" value="LOC110233732"/>
</dbReference>
<evidence type="ECO:0000313" key="6">
    <source>
        <dbReference type="Proteomes" id="UP000887567"/>
    </source>
</evidence>
<dbReference type="GeneID" id="110233732"/>
<dbReference type="PANTHER" id="PTHR10890:SF3">
    <property type="entry name" value="CYSTEINE--TRNA LIGASE, CYTOPLASMIC"/>
    <property type="match status" value="1"/>
</dbReference>
<dbReference type="GO" id="GO:0005737">
    <property type="term" value="C:cytoplasm"/>
    <property type="evidence" value="ECO:0007669"/>
    <property type="project" value="TreeGrafter"/>
</dbReference>
<dbReference type="PRINTS" id="PR00983">
    <property type="entry name" value="TRNASYNTHCYS"/>
</dbReference>
<proteinExistence type="predicted"/>